<protein>
    <submittedName>
        <fullName evidence="1">Uncharacterized protein</fullName>
    </submittedName>
</protein>
<accession>A0ABQ2YNP9</accession>
<comment type="caution">
    <text evidence="1">The sequence shown here is derived from an EMBL/GenBank/DDBJ whole genome shotgun (WGS) entry which is preliminary data.</text>
</comment>
<dbReference type="RefSeq" id="WP_189373455.1">
    <property type="nucleotide sequence ID" value="NZ_BMYW01000004.1"/>
</dbReference>
<evidence type="ECO:0000313" key="1">
    <source>
        <dbReference type="EMBL" id="GGX87744.1"/>
    </source>
</evidence>
<dbReference type="Proteomes" id="UP000600877">
    <property type="component" value="Unassembled WGS sequence"/>
</dbReference>
<dbReference type="EMBL" id="BMYW01000004">
    <property type="protein sequence ID" value="GGX87744.1"/>
    <property type="molecule type" value="Genomic_DNA"/>
</dbReference>
<reference evidence="2" key="1">
    <citation type="journal article" date="2019" name="Int. J. Syst. Evol. Microbiol.">
        <title>The Global Catalogue of Microorganisms (GCM) 10K type strain sequencing project: providing services to taxonomists for standard genome sequencing and annotation.</title>
        <authorList>
            <consortium name="The Broad Institute Genomics Platform"/>
            <consortium name="The Broad Institute Genome Sequencing Center for Infectious Disease"/>
            <person name="Wu L."/>
            <person name="Ma J."/>
        </authorList>
    </citation>
    <scope>NUCLEOTIDE SEQUENCE [LARGE SCALE GENOMIC DNA]</scope>
    <source>
        <strain evidence="2">KCTC 32041</strain>
    </source>
</reference>
<proteinExistence type="predicted"/>
<organism evidence="1 2">
    <name type="scientific">Vogesella alkaliphila</name>
    <dbReference type="NCBI Taxonomy" id="1193621"/>
    <lineage>
        <taxon>Bacteria</taxon>
        <taxon>Pseudomonadati</taxon>
        <taxon>Pseudomonadota</taxon>
        <taxon>Betaproteobacteria</taxon>
        <taxon>Neisseriales</taxon>
        <taxon>Chromobacteriaceae</taxon>
        <taxon>Vogesella</taxon>
    </lineage>
</organism>
<name>A0ABQ2YNP9_9NEIS</name>
<evidence type="ECO:0000313" key="2">
    <source>
        <dbReference type="Proteomes" id="UP000600877"/>
    </source>
</evidence>
<sequence>MLASIGTLLLQDIYGKKLSSILADLSGVDVKTWKNGGPKSPEKVEYAKKQIERTVFEKLKIAGWNKENINDRVYGASTRCNGTTGIFSTLIDIVSGHGLYRYERSMQLANALDVACDEWNALNPPKLTKLQNDPAAPLHFWLKGSWSDRLQLGHFCHSATPPRRVVCKIKLMLK</sequence>
<gene>
    <name evidence="1" type="ORF">GCM10011290_14180</name>
</gene>
<keyword evidence="2" id="KW-1185">Reference proteome</keyword>